<reference evidence="4" key="1">
    <citation type="journal article" date="2013" name="Nat. Biotechnol.">
        <title>Draft genome sequence of chickpea (Cicer arietinum) provides a resource for trait improvement.</title>
        <authorList>
            <person name="Varshney R.K."/>
            <person name="Song C."/>
            <person name="Saxena R.K."/>
            <person name="Azam S."/>
            <person name="Yu S."/>
            <person name="Sharpe A.G."/>
            <person name="Cannon S."/>
            <person name="Baek J."/>
            <person name="Rosen B.D."/>
            <person name="Tar'an B."/>
            <person name="Millan T."/>
            <person name="Zhang X."/>
            <person name="Ramsay L.D."/>
            <person name="Iwata A."/>
            <person name="Wang Y."/>
            <person name="Nelson W."/>
            <person name="Farmer A.D."/>
            <person name="Gaur P.M."/>
            <person name="Soderlund C."/>
            <person name="Penmetsa R.V."/>
            <person name="Xu C."/>
            <person name="Bharti A.K."/>
            <person name="He W."/>
            <person name="Winter P."/>
            <person name="Zhao S."/>
            <person name="Hane J.K."/>
            <person name="Carrasquilla-Garcia N."/>
            <person name="Condie J.A."/>
            <person name="Upadhyaya H.D."/>
            <person name="Luo M.C."/>
            <person name="Thudi M."/>
            <person name="Gowda C.L."/>
            <person name="Singh N.P."/>
            <person name="Lichtenzveig J."/>
            <person name="Gali K.K."/>
            <person name="Rubio J."/>
            <person name="Nadarajan N."/>
            <person name="Dolezel J."/>
            <person name="Bansal K.C."/>
            <person name="Xu X."/>
            <person name="Edwards D."/>
            <person name="Zhang G."/>
            <person name="Kahl G."/>
            <person name="Gil J."/>
            <person name="Singh K.B."/>
            <person name="Datta S.K."/>
            <person name="Jackson S.A."/>
            <person name="Wang J."/>
            <person name="Cook D.R."/>
        </authorList>
    </citation>
    <scope>NUCLEOTIDE SEQUENCE [LARGE SCALE GENOMIC DNA]</scope>
    <source>
        <strain evidence="4">cv. CDC Frontier</strain>
    </source>
</reference>
<dbReference type="eggNOG" id="ENOG502S1QR">
    <property type="taxonomic scope" value="Eukaryota"/>
</dbReference>
<evidence type="ECO:0000256" key="2">
    <source>
        <dbReference type="ARBA" id="ARBA00023157"/>
    </source>
</evidence>
<keyword evidence="4" id="KW-1185">Reference proteome</keyword>
<feature type="signal peptide" evidence="3">
    <location>
        <begin position="1"/>
        <end position="20"/>
    </location>
</feature>
<dbReference type="KEGG" id="cam:101511889"/>
<dbReference type="AlphaFoldDB" id="A0A1S2Y8P0"/>
<evidence type="ECO:0000256" key="3">
    <source>
        <dbReference type="SAM" id="SignalP"/>
    </source>
</evidence>
<sequence>MASRVALLLFICVLPAMVVAIRPAKNPLCLKGRVYCDACRAGFETTAITNIAGAEVLLQCKERISNEVVYSKRGWTDSTGSYTMYVDEDHADQVCDVKLVSSHQHFCREATPGRDQARVILTRFNGIASNDRYANAMGFMAQEVASGCAEVLKQYQDLDDEN</sequence>
<dbReference type="InterPro" id="IPR006041">
    <property type="entry name" value="Pollen_Ole_e1_allergen"/>
</dbReference>
<proteinExistence type="inferred from homology"/>
<dbReference type="PANTHER" id="PTHR31614:SF5">
    <property type="entry name" value="ALLERGEN-LIKE PROTEIN BRSN20"/>
    <property type="match status" value="1"/>
</dbReference>
<keyword evidence="2" id="KW-1015">Disulfide bond</keyword>
<organism evidence="4 5">
    <name type="scientific">Cicer arietinum</name>
    <name type="common">Chickpea</name>
    <name type="synonym">Garbanzo</name>
    <dbReference type="NCBI Taxonomy" id="3827"/>
    <lineage>
        <taxon>Eukaryota</taxon>
        <taxon>Viridiplantae</taxon>
        <taxon>Streptophyta</taxon>
        <taxon>Embryophyta</taxon>
        <taxon>Tracheophyta</taxon>
        <taxon>Spermatophyta</taxon>
        <taxon>Magnoliopsida</taxon>
        <taxon>eudicotyledons</taxon>
        <taxon>Gunneridae</taxon>
        <taxon>Pentapetalae</taxon>
        <taxon>rosids</taxon>
        <taxon>fabids</taxon>
        <taxon>Fabales</taxon>
        <taxon>Fabaceae</taxon>
        <taxon>Papilionoideae</taxon>
        <taxon>50 kb inversion clade</taxon>
        <taxon>NPAAA clade</taxon>
        <taxon>Hologalegina</taxon>
        <taxon>IRL clade</taxon>
        <taxon>Cicereae</taxon>
        <taxon>Cicer</taxon>
    </lineage>
</organism>
<dbReference type="GeneID" id="101511889"/>
<protein>
    <submittedName>
        <fullName evidence="5">Protein DOWNSTREAM OF FLC-like</fullName>
    </submittedName>
</protein>
<evidence type="ECO:0000313" key="4">
    <source>
        <dbReference type="Proteomes" id="UP000087171"/>
    </source>
</evidence>
<dbReference type="PANTHER" id="PTHR31614">
    <property type="entry name" value="PROTEIN DOWNSTREAM OF FLC-RELATED"/>
    <property type="match status" value="1"/>
</dbReference>
<accession>A0A1S2Y8P0</accession>
<keyword evidence="3" id="KW-0732">Signal</keyword>
<feature type="chain" id="PRO_5010262551" evidence="3">
    <location>
        <begin position="21"/>
        <end position="162"/>
    </location>
</feature>
<dbReference type="PaxDb" id="3827-XP_004500607.1"/>
<evidence type="ECO:0000256" key="1">
    <source>
        <dbReference type="ARBA" id="ARBA00010049"/>
    </source>
</evidence>
<evidence type="ECO:0000313" key="5">
    <source>
        <dbReference type="RefSeq" id="XP_004500607.1"/>
    </source>
</evidence>
<dbReference type="STRING" id="3827.A0A1S2Y8P0"/>
<reference evidence="5" key="2">
    <citation type="submission" date="2025-08" db="UniProtKB">
        <authorList>
            <consortium name="RefSeq"/>
        </authorList>
    </citation>
    <scope>IDENTIFICATION</scope>
    <source>
        <tissue evidence="5">Etiolated seedlings</tissue>
    </source>
</reference>
<name>A0A1S2Y8P0_CICAR</name>
<comment type="similarity">
    <text evidence="1">Belongs to the Ole e I family.</text>
</comment>
<dbReference type="RefSeq" id="XP_004500607.1">
    <property type="nucleotide sequence ID" value="XM_004500550.3"/>
</dbReference>
<gene>
    <name evidence="5" type="primary">LOC101511889</name>
</gene>
<dbReference type="OrthoDB" id="1896520at2759"/>
<dbReference type="Proteomes" id="UP000087171">
    <property type="component" value="Chromosome Ca5"/>
</dbReference>
<dbReference type="Pfam" id="PF01190">
    <property type="entry name" value="Pollen_Ole_e_1"/>
    <property type="match status" value="1"/>
</dbReference>